<dbReference type="EMBL" id="JABSTR010000004">
    <property type="protein sequence ID" value="KAH9368336.1"/>
    <property type="molecule type" value="Genomic_DNA"/>
</dbReference>
<dbReference type="Gene3D" id="2.40.37.10">
    <property type="entry name" value="Lyase, Ornithine Decarboxylase, Chain A, domain 1"/>
    <property type="match status" value="1"/>
</dbReference>
<evidence type="ECO:0000313" key="10">
    <source>
        <dbReference type="Proteomes" id="UP000821853"/>
    </source>
</evidence>
<dbReference type="InterPro" id="IPR009006">
    <property type="entry name" value="Ala_racemase/Decarboxylase_C"/>
</dbReference>
<name>A0A9J6G117_HAELO</name>
<dbReference type="OMA" id="VGEWILM"/>
<comment type="caution">
    <text evidence="9">The sequence shown here is derived from an EMBL/GenBank/DDBJ whole genome shotgun (WGS) entry which is preliminary data.</text>
</comment>
<comment type="cofactor">
    <cofactor evidence="1">
        <name>pyridoxal 5'-phosphate</name>
        <dbReference type="ChEBI" id="CHEBI:597326"/>
    </cofactor>
</comment>
<organism evidence="9 10">
    <name type="scientific">Haemaphysalis longicornis</name>
    <name type="common">Bush tick</name>
    <dbReference type="NCBI Taxonomy" id="44386"/>
    <lineage>
        <taxon>Eukaryota</taxon>
        <taxon>Metazoa</taxon>
        <taxon>Ecdysozoa</taxon>
        <taxon>Arthropoda</taxon>
        <taxon>Chelicerata</taxon>
        <taxon>Arachnida</taxon>
        <taxon>Acari</taxon>
        <taxon>Parasitiformes</taxon>
        <taxon>Ixodida</taxon>
        <taxon>Ixodoidea</taxon>
        <taxon>Ixodidae</taxon>
        <taxon>Haemaphysalinae</taxon>
        <taxon>Haemaphysalis</taxon>
    </lineage>
</organism>
<evidence type="ECO:0000256" key="6">
    <source>
        <dbReference type="SAM" id="MobiDB-lite"/>
    </source>
</evidence>
<dbReference type="Gene3D" id="3.20.20.10">
    <property type="entry name" value="Alanine racemase"/>
    <property type="match status" value="1"/>
</dbReference>
<evidence type="ECO:0000256" key="3">
    <source>
        <dbReference type="ARBA" id="ARBA00022898"/>
    </source>
</evidence>
<evidence type="ECO:0000259" key="8">
    <source>
        <dbReference type="Pfam" id="PF02784"/>
    </source>
</evidence>
<keyword evidence="10" id="KW-1185">Reference proteome</keyword>
<dbReference type="InterPro" id="IPR029066">
    <property type="entry name" value="PLP-binding_barrel"/>
</dbReference>
<dbReference type="InterPro" id="IPR002433">
    <property type="entry name" value="Orn_de-COase"/>
</dbReference>
<evidence type="ECO:0000259" key="7">
    <source>
        <dbReference type="Pfam" id="PF00278"/>
    </source>
</evidence>
<dbReference type="OrthoDB" id="5034579at2759"/>
<reference evidence="9 10" key="1">
    <citation type="journal article" date="2020" name="Cell">
        <title>Large-Scale Comparative Analyses of Tick Genomes Elucidate Their Genetic Diversity and Vector Capacities.</title>
        <authorList>
            <consortium name="Tick Genome and Microbiome Consortium (TIGMIC)"/>
            <person name="Jia N."/>
            <person name="Wang J."/>
            <person name="Shi W."/>
            <person name="Du L."/>
            <person name="Sun Y."/>
            <person name="Zhan W."/>
            <person name="Jiang J.F."/>
            <person name="Wang Q."/>
            <person name="Zhang B."/>
            <person name="Ji P."/>
            <person name="Bell-Sakyi L."/>
            <person name="Cui X.M."/>
            <person name="Yuan T.T."/>
            <person name="Jiang B.G."/>
            <person name="Yang W.F."/>
            <person name="Lam T.T."/>
            <person name="Chang Q.C."/>
            <person name="Ding S.J."/>
            <person name="Wang X.J."/>
            <person name="Zhu J.G."/>
            <person name="Ruan X.D."/>
            <person name="Zhao L."/>
            <person name="Wei J.T."/>
            <person name="Ye R.Z."/>
            <person name="Que T.C."/>
            <person name="Du C.H."/>
            <person name="Zhou Y.H."/>
            <person name="Cheng J.X."/>
            <person name="Dai P.F."/>
            <person name="Guo W.B."/>
            <person name="Han X.H."/>
            <person name="Huang E.J."/>
            <person name="Li L.F."/>
            <person name="Wei W."/>
            <person name="Gao Y.C."/>
            <person name="Liu J.Z."/>
            <person name="Shao H.Z."/>
            <person name="Wang X."/>
            <person name="Wang C.C."/>
            <person name="Yang T.C."/>
            <person name="Huo Q.B."/>
            <person name="Li W."/>
            <person name="Chen H.Y."/>
            <person name="Chen S.E."/>
            <person name="Zhou L.G."/>
            <person name="Ni X.B."/>
            <person name="Tian J.H."/>
            <person name="Sheng Y."/>
            <person name="Liu T."/>
            <person name="Pan Y.S."/>
            <person name="Xia L.Y."/>
            <person name="Li J."/>
            <person name="Zhao F."/>
            <person name="Cao W.C."/>
        </authorList>
    </citation>
    <scope>NUCLEOTIDE SEQUENCE [LARGE SCALE GENOMIC DNA]</scope>
    <source>
        <strain evidence="9">HaeL-2018</strain>
    </source>
</reference>
<dbReference type="VEuPathDB" id="VectorBase:HLOH_059226"/>
<evidence type="ECO:0000256" key="1">
    <source>
        <dbReference type="ARBA" id="ARBA00001933"/>
    </source>
</evidence>
<protein>
    <recommendedName>
        <fullName evidence="11">Ornithine decarboxylase</fullName>
    </recommendedName>
</protein>
<dbReference type="GO" id="GO:0004586">
    <property type="term" value="F:ornithine decarboxylase activity"/>
    <property type="evidence" value="ECO:0007669"/>
    <property type="project" value="TreeGrafter"/>
</dbReference>
<dbReference type="SUPFAM" id="SSF50621">
    <property type="entry name" value="Alanine racemase C-terminal domain-like"/>
    <property type="match status" value="1"/>
</dbReference>
<dbReference type="GO" id="GO:0033387">
    <property type="term" value="P:putrescine biosynthetic process from arginine, via ornithine"/>
    <property type="evidence" value="ECO:0007669"/>
    <property type="project" value="TreeGrafter"/>
</dbReference>
<evidence type="ECO:0000256" key="4">
    <source>
        <dbReference type="ARBA" id="ARBA00023239"/>
    </source>
</evidence>
<dbReference type="PANTHER" id="PTHR11482">
    <property type="entry name" value="ARGININE/DIAMINOPIMELATE/ORNITHINE DECARBOXYLASE"/>
    <property type="match status" value="1"/>
</dbReference>
<dbReference type="InterPro" id="IPR022643">
    <property type="entry name" value="De-COase2_C"/>
</dbReference>
<comment type="similarity">
    <text evidence="2 5">Belongs to the Orn/Lys/Arg decarboxylase class-II family.</text>
</comment>
<dbReference type="GO" id="GO:0005737">
    <property type="term" value="C:cytoplasm"/>
    <property type="evidence" value="ECO:0007669"/>
    <property type="project" value="TreeGrafter"/>
</dbReference>
<proteinExistence type="inferred from homology"/>
<evidence type="ECO:0000256" key="2">
    <source>
        <dbReference type="ARBA" id="ARBA00008872"/>
    </source>
</evidence>
<dbReference type="Proteomes" id="UP000821853">
    <property type="component" value="Chromosome 2"/>
</dbReference>
<keyword evidence="3" id="KW-0663">Pyridoxal phosphate</keyword>
<feature type="compositionally biased region" description="Basic and acidic residues" evidence="6">
    <location>
        <begin position="222"/>
        <end position="235"/>
    </location>
</feature>
<feature type="domain" description="Orn/DAP/Arg decarboxylase 2 C-terminal" evidence="7">
    <location>
        <begin position="75"/>
        <end position="174"/>
    </location>
</feature>
<accession>A0A9J6G117</accession>
<dbReference type="AlphaFoldDB" id="A0A9J6G117"/>
<dbReference type="InterPro" id="IPR022644">
    <property type="entry name" value="De-COase2_N"/>
</dbReference>
<gene>
    <name evidence="9" type="ORF">HPB48_004528</name>
</gene>
<feature type="domain" description="Orn/DAP/Arg decarboxylase 2 N-terminal" evidence="8">
    <location>
        <begin position="4"/>
        <end position="74"/>
    </location>
</feature>
<sequence>MRVAIQQSRQLFDMGARLGIQMTTLNIGGGFPGGLRKLDFFAKVCAAVRSALDTHFPESCGTNVIAEPGRFFAASSYTLAVKVVAKRTRLTSIDGTLRKKHDVYVNESQLNCVPRALYALMDIKHAPLSPPYERRRNELTTLWGATCHPRDAFEDGVPYFDVSVGEWILMDNVGAYGLVNACGFNGIGFPPVHYRTDPEDVGRVSRLLQASKLSPGYSQPDKVLKTAEEDSPRKS</sequence>
<dbReference type="Pfam" id="PF02784">
    <property type="entry name" value="Orn_Arg_deC_N"/>
    <property type="match status" value="1"/>
</dbReference>
<dbReference type="InterPro" id="IPR000183">
    <property type="entry name" value="Orn/DAP/Arg_de-COase"/>
</dbReference>
<dbReference type="SUPFAM" id="SSF51419">
    <property type="entry name" value="PLP-binding barrel"/>
    <property type="match status" value="1"/>
</dbReference>
<dbReference type="Pfam" id="PF00278">
    <property type="entry name" value="Orn_DAP_Arg_deC"/>
    <property type="match status" value="1"/>
</dbReference>
<evidence type="ECO:0008006" key="11">
    <source>
        <dbReference type="Google" id="ProtNLM"/>
    </source>
</evidence>
<dbReference type="PANTHER" id="PTHR11482:SF6">
    <property type="entry name" value="ORNITHINE DECARBOXYLASE 1-RELATED"/>
    <property type="match status" value="1"/>
</dbReference>
<feature type="region of interest" description="Disordered" evidence="6">
    <location>
        <begin position="213"/>
        <end position="235"/>
    </location>
</feature>
<dbReference type="PRINTS" id="PR01179">
    <property type="entry name" value="ODADCRBXLASE"/>
</dbReference>
<evidence type="ECO:0000313" key="9">
    <source>
        <dbReference type="EMBL" id="KAH9368336.1"/>
    </source>
</evidence>
<keyword evidence="4" id="KW-0456">Lyase</keyword>
<evidence type="ECO:0000256" key="5">
    <source>
        <dbReference type="RuleBase" id="RU003737"/>
    </source>
</evidence>